<dbReference type="EMBL" id="JAHJDP010000041">
    <property type="protein sequence ID" value="MBU2690896.1"/>
    <property type="molecule type" value="Genomic_DNA"/>
</dbReference>
<evidence type="ECO:0000313" key="2">
    <source>
        <dbReference type="EMBL" id="MBU2690896.1"/>
    </source>
</evidence>
<sequence>MLPNRLSHAILTAVCLFIAMGCSTNTKDAEEAEELRSRMEQNGAPDDLTKDDSEGGLPGSLLIPGLQFSLPEGWGKETPESRMRVAQLRLPAGGSGAEDGELIIFYFGESAGGDPEEALQRWTSQFIAKEGEDPLDAVERTEINAGGFKITTLEVTGEFQPSGMMTGQPGFIKTDWALLGAVIEGRNGPWFVRGTGPGAVMKKHRESFFGFLKSLEPR</sequence>
<evidence type="ECO:0000256" key="1">
    <source>
        <dbReference type="SAM" id="MobiDB-lite"/>
    </source>
</evidence>
<comment type="caution">
    <text evidence="2">The sequence shown here is derived from an EMBL/GenBank/DDBJ whole genome shotgun (WGS) entry which is preliminary data.</text>
</comment>
<name>A0A948W6Q8_UNCEI</name>
<dbReference type="PROSITE" id="PS51257">
    <property type="entry name" value="PROKAR_LIPOPROTEIN"/>
    <property type="match status" value="1"/>
</dbReference>
<feature type="region of interest" description="Disordered" evidence="1">
    <location>
        <begin position="36"/>
        <end position="56"/>
    </location>
</feature>
<dbReference type="Proteomes" id="UP000777784">
    <property type="component" value="Unassembled WGS sequence"/>
</dbReference>
<protein>
    <submittedName>
        <fullName evidence="2">Uncharacterized protein</fullName>
    </submittedName>
</protein>
<organism evidence="2 3">
    <name type="scientific">Eiseniibacteriota bacterium</name>
    <dbReference type="NCBI Taxonomy" id="2212470"/>
    <lineage>
        <taxon>Bacteria</taxon>
        <taxon>Candidatus Eiseniibacteriota</taxon>
    </lineage>
</organism>
<proteinExistence type="predicted"/>
<evidence type="ECO:0000313" key="3">
    <source>
        <dbReference type="Proteomes" id="UP000777784"/>
    </source>
</evidence>
<gene>
    <name evidence="2" type="ORF">KJ970_08205</name>
</gene>
<dbReference type="AlphaFoldDB" id="A0A948W6Q8"/>
<accession>A0A948W6Q8</accession>
<reference evidence="2" key="1">
    <citation type="submission" date="2021-05" db="EMBL/GenBank/DDBJ databases">
        <title>Energy efficiency and biological interactions define the core microbiome of deep oligotrophic groundwater.</title>
        <authorList>
            <person name="Mehrshad M."/>
            <person name="Lopez-Fernandez M."/>
            <person name="Bell E."/>
            <person name="Bernier-Latmani R."/>
            <person name="Bertilsson S."/>
            <person name="Dopson M."/>
        </authorList>
    </citation>
    <scope>NUCLEOTIDE SEQUENCE</scope>
    <source>
        <strain evidence="2">Modern_marine.mb.64</strain>
    </source>
</reference>